<feature type="domain" description="PAS" evidence="9">
    <location>
        <begin position="255"/>
        <end position="306"/>
    </location>
</feature>
<dbReference type="InterPro" id="IPR000014">
    <property type="entry name" value="PAS"/>
</dbReference>
<dbReference type="PANTHER" id="PTHR44936">
    <property type="entry name" value="SENSOR PROTEIN CREC"/>
    <property type="match status" value="1"/>
</dbReference>
<evidence type="ECO:0000256" key="4">
    <source>
        <dbReference type="ARBA" id="ARBA00022741"/>
    </source>
</evidence>
<evidence type="ECO:0000313" key="11">
    <source>
        <dbReference type="Proteomes" id="UP000299011"/>
    </source>
</evidence>
<feature type="transmembrane region" description="Helical" evidence="7">
    <location>
        <begin position="48"/>
        <end position="69"/>
    </location>
</feature>
<evidence type="ECO:0000259" key="8">
    <source>
        <dbReference type="PROSITE" id="PS50109"/>
    </source>
</evidence>
<dbReference type="InterPro" id="IPR004358">
    <property type="entry name" value="Sig_transdc_His_kin-like_C"/>
</dbReference>
<comment type="catalytic activity">
    <reaction evidence="1">
        <text>ATP + protein L-histidine = ADP + protein N-phospho-L-histidine.</text>
        <dbReference type="EC" id="2.7.13.3"/>
    </reaction>
</comment>
<dbReference type="InterPro" id="IPR013656">
    <property type="entry name" value="PAS_4"/>
</dbReference>
<dbReference type="InterPro" id="IPR036890">
    <property type="entry name" value="HATPase_C_sf"/>
</dbReference>
<gene>
    <name evidence="10" type="ORF">E6P09_06040</name>
</gene>
<protein>
    <recommendedName>
        <fullName evidence="2">histidine kinase</fullName>
        <ecNumber evidence="2">2.7.13.3</ecNumber>
    </recommendedName>
</protein>
<dbReference type="NCBIfam" id="TIGR00229">
    <property type="entry name" value="sensory_box"/>
    <property type="match status" value="1"/>
</dbReference>
<dbReference type="SMART" id="SM00091">
    <property type="entry name" value="PAS"/>
    <property type="match status" value="1"/>
</dbReference>
<feature type="transmembrane region" description="Helical" evidence="7">
    <location>
        <begin position="158"/>
        <end position="178"/>
    </location>
</feature>
<sequence>MRWDVQLIAQSEPVVTIAVGLIVVAGIVSVGAATIAWKHRKTPGAPGLIVLAAASGLWSMGYIAELIVADLGLKLVLASIQWIGVLTAPIAWFVFAFAYTGHDRYTTPGMTILISFIPMVALVAVWTNPAHHFMWSAVDVVPAVKGIISIHQHEWGPLYWVALGYSYLLWLSGAIVLFRTAFNMPTMYRMQAITLILGTLMPVLANVATTFLELYGSSIDMTPAGFTFAGLAYAVALRRYDLLGARPIPKWFACERVVESMVDAVIVTDTKWRVIALNESAVAILGRSADELEGRTVSDVIEDITPGQPVGDQVTIRLGGGQRDFELRTSEFTDHHNRAIGNALVFRDVTDRRLNHQQLEVMNRVLRHNLRTEANLLEGYATLVLENIESGSLESARSHAETVQNHAATLVNIGKKARKLGTTRRDDDTGDVQLLPVSVQIRAAADTIRTDFPESNIRLASLPENDYVCAPMLEPIVAELLENGVEHNDSTTPVVTVTATVNSDTLKLRIEDEGPGINMSELAAIQSHGETPLRHGSGLGLWLVKWGVDQLGGTVEFNQRKPTGSEVVLRIPVSRKSSTVNKTDTE</sequence>
<dbReference type="CDD" id="cd00130">
    <property type="entry name" value="PAS"/>
    <property type="match status" value="1"/>
</dbReference>
<dbReference type="SMART" id="SM00387">
    <property type="entry name" value="HATPase_c"/>
    <property type="match status" value="1"/>
</dbReference>
<dbReference type="InterPro" id="IPR031621">
    <property type="entry name" value="HisKA_7TM"/>
</dbReference>
<proteinExistence type="predicted"/>
<dbReference type="Pfam" id="PF16927">
    <property type="entry name" value="HisKA_7TM"/>
    <property type="match status" value="1"/>
</dbReference>
<organism evidence="10 11">
    <name type="scientific">Haloferax mediterranei (strain ATCC 33500 / DSM 1411 / JCM 8866 / NBRC 14739 / NCIMB 2177 / R-4)</name>
    <name type="common">Halobacterium mediterranei</name>
    <dbReference type="NCBI Taxonomy" id="523841"/>
    <lineage>
        <taxon>Archaea</taxon>
        <taxon>Methanobacteriati</taxon>
        <taxon>Methanobacteriota</taxon>
        <taxon>Stenosarchaea group</taxon>
        <taxon>Halobacteria</taxon>
        <taxon>Halobacteriales</taxon>
        <taxon>Haloferacaceae</taxon>
        <taxon>Haloferax</taxon>
    </lineage>
</organism>
<evidence type="ECO:0000256" key="1">
    <source>
        <dbReference type="ARBA" id="ARBA00000085"/>
    </source>
</evidence>
<keyword evidence="7" id="KW-1133">Transmembrane helix</keyword>
<evidence type="ECO:0000256" key="5">
    <source>
        <dbReference type="ARBA" id="ARBA00022777"/>
    </source>
</evidence>
<evidence type="ECO:0000256" key="2">
    <source>
        <dbReference type="ARBA" id="ARBA00012438"/>
    </source>
</evidence>
<dbReference type="GO" id="GO:0005524">
    <property type="term" value="F:ATP binding"/>
    <property type="evidence" value="ECO:0007669"/>
    <property type="project" value="UniProtKB-KW"/>
</dbReference>
<dbReference type="GO" id="GO:0004673">
    <property type="term" value="F:protein histidine kinase activity"/>
    <property type="evidence" value="ECO:0007669"/>
    <property type="project" value="UniProtKB-EC"/>
</dbReference>
<evidence type="ECO:0000313" key="10">
    <source>
        <dbReference type="EMBL" id="QCQ76604.1"/>
    </source>
</evidence>
<feature type="domain" description="Histidine kinase" evidence="8">
    <location>
        <begin position="473"/>
        <end position="575"/>
    </location>
</feature>
<evidence type="ECO:0000259" key="9">
    <source>
        <dbReference type="PROSITE" id="PS50112"/>
    </source>
</evidence>
<accession>A0A4P8PAG3</accession>
<dbReference type="Gene3D" id="3.30.565.10">
    <property type="entry name" value="Histidine kinase-like ATPase, C-terminal domain"/>
    <property type="match status" value="1"/>
</dbReference>
<keyword evidence="7" id="KW-0812">Transmembrane</keyword>
<dbReference type="SUPFAM" id="SSF55785">
    <property type="entry name" value="PYP-like sensor domain (PAS domain)"/>
    <property type="match status" value="1"/>
</dbReference>
<dbReference type="PROSITE" id="PS50109">
    <property type="entry name" value="HIS_KIN"/>
    <property type="match status" value="1"/>
</dbReference>
<feature type="transmembrane region" description="Helical" evidence="7">
    <location>
        <begin position="14"/>
        <end position="36"/>
    </location>
</feature>
<dbReference type="EMBL" id="CP039139">
    <property type="protein sequence ID" value="QCQ76604.1"/>
    <property type="molecule type" value="Genomic_DNA"/>
</dbReference>
<reference evidence="10 11" key="1">
    <citation type="submission" date="2019-04" db="EMBL/GenBank/DDBJ databases">
        <title>Methylomes of two halophilic Archaea, Haloarcula marismortui and Haloferax mediterranei.</title>
        <authorList>
            <person name="DasSarma S."/>
            <person name="DasSarma P."/>
            <person name="DasSarma S."/>
            <person name="Fomenkov A."/>
            <person name="Vincze T."/>
            <person name="Anton B.P."/>
            <person name="Roberts R.J."/>
        </authorList>
    </citation>
    <scope>NUCLEOTIDE SEQUENCE [LARGE SCALE GENOMIC DNA]</scope>
    <source>
        <strain evidence="11">ATCC 33500 / DSM 1411 / JCM 8866 / NBRC 14739 / NCIMB 2177 / R-4</strain>
    </source>
</reference>
<dbReference type="InterPro" id="IPR003594">
    <property type="entry name" value="HATPase_dom"/>
</dbReference>
<evidence type="ECO:0000256" key="3">
    <source>
        <dbReference type="ARBA" id="ARBA00022679"/>
    </source>
</evidence>
<dbReference type="GeneID" id="40155959"/>
<evidence type="ECO:0000256" key="7">
    <source>
        <dbReference type="SAM" id="Phobius"/>
    </source>
</evidence>
<dbReference type="InterPro" id="IPR005467">
    <property type="entry name" value="His_kinase_dom"/>
</dbReference>
<feature type="transmembrane region" description="Helical" evidence="7">
    <location>
        <begin position="110"/>
        <end position="127"/>
    </location>
</feature>
<dbReference type="RefSeq" id="WP_049917437.1">
    <property type="nucleotide sequence ID" value="NC_017941.2"/>
</dbReference>
<feature type="transmembrane region" description="Helical" evidence="7">
    <location>
        <begin position="190"/>
        <end position="208"/>
    </location>
</feature>
<dbReference type="AlphaFoldDB" id="A0A4P8PAG3"/>
<keyword evidence="3" id="KW-0808">Transferase</keyword>
<dbReference type="EC" id="2.7.13.3" evidence="2"/>
<dbReference type="InterPro" id="IPR035965">
    <property type="entry name" value="PAS-like_dom_sf"/>
</dbReference>
<feature type="transmembrane region" description="Helical" evidence="7">
    <location>
        <begin position="75"/>
        <end position="98"/>
    </location>
</feature>
<dbReference type="Pfam" id="PF08448">
    <property type="entry name" value="PAS_4"/>
    <property type="match status" value="1"/>
</dbReference>
<dbReference type="OrthoDB" id="327291at2157"/>
<dbReference type="SUPFAM" id="SSF55874">
    <property type="entry name" value="ATPase domain of HSP90 chaperone/DNA topoisomerase II/histidine kinase"/>
    <property type="match status" value="1"/>
</dbReference>
<dbReference type="PROSITE" id="PS50112">
    <property type="entry name" value="PAS"/>
    <property type="match status" value="1"/>
</dbReference>
<dbReference type="PRINTS" id="PR00344">
    <property type="entry name" value="BCTRLSENSOR"/>
</dbReference>
<dbReference type="Pfam" id="PF02518">
    <property type="entry name" value="HATPase_c"/>
    <property type="match status" value="1"/>
</dbReference>
<dbReference type="Gene3D" id="3.30.450.20">
    <property type="entry name" value="PAS domain"/>
    <property type="match status" value="1"/>
</dbReference>
<name>A0A4P8PAG3_HALMT</name>
<dbReference type="InterPro" id="IPR050980">
    <property type="entry name" value="2C_sensor_his_kinase"/>
</dbReference>
<keyword evidence="7" id="KW-0472">Membrane</keyword>
<evidence type="ECO:0000256" key="6">
    <source>
        <dbReference type="ARBA" id="ARBA00022840"/>
    </source>
</evidence>
<keyword evidence="5" id="KW-0418">Kinase</keyword>
<dbReference type="PANTHER" id="PTHR44936:SF10">
    <property type="entry name" value="SENSOR PROTEIN RSTB"/>
    <property type="match status" value="1"/>
</dbReference>
<keyword evidence="4" id="KW-0547">Nucleotide-binding</keyword>
<keyword evidence="6" id="KW-0067">ATP-binding</keyword>
<dbReference type="Proteomes" id="UP000299011">
    <property type="component" value="Chromosome"/>
</dbReference>